<reference evidence="1 2" key="1">
    <citation type="journal article" date="2012" name="Genome Biol.">
        <title>Sequencing three crocodilian genomes to illuminate the evolution of archosaurs and amniotes.</title>
        <authorList>
            <person name="St John J.A."/>
            <person name="Braun E.L."/>
            <person name="Isberg S.R."/>
            <person name="Miles L.G."/>
            <person name="Chong A.Y."/>
            <person name="Gongora J."/>
            <person name="Dalzell P."/>
            <person name="Moran C."/>
            <person name="Bed'hom B."/>
            <person name="Abzhanov A."/>
            <person name="Burgess S.C."/>
            <person name="Cooksey A.M."/>
            <person name="Castoe T.A."/>
            <person name="Crawford N.G."/>
            <person name="Densmore L.D."/>
            <person name="Drew J.C."/>
            <person name="Edwards S.V."/>
            <person name="Faircloth B.C."/>
            <person name="Fujita M.K."/>
            <person name="Greenwold M.J."/>
            <person name="Hoffmann F.G."/>
            <person name="Howard J.M."/>
            <person name="Iguchi T."/>
            <person name="Janes D.E."/>
            <person name="Khan S.Y."/>
            <person name="Kohno S."/>
            <person name="de Koning A.J."/>
            <person name="Lance S.L."/>
            <person name="McCarthy F.M."/>
            <person name="McCormack J.E."/>
            <person name="Merchant M.E."/>
            <person name="Peterson D.G."/>
            <person name="Pollock D.D."/>
            <person name="Pourmand N."/>
            <person name="Raney B.J."/>
            <person name="Roessler K.A."/>
            <person name="Sanford J.R."/>
            <person name="Sawyer R.H."/>
            <person name="Schmidt C.J."/>
            <person name="Triplett E.W."/>
            <person name="Tuberville T.D."/>
            <person name="Venegas-Anaya M."/>
            <person name="Howard J.T."/>
            <person name="Jarvis E.D."/>
            <person name="Guillette L.J.Jr."/>
            <person name="Glenn T.C."/>
            <person name="Green R.E."/>
            <person name="Ray D.A."/>
        </authorList>
    </citation>
    <scope>NUCLEOTIDE SEQUENCE [LARGE SCALE GENOMIC DNA]</scope>
    <source>
        <strain evidence="1">KSC_2009_1</strain>
    </source>
</reference>
<protein>
    <submittedName>
        <fullName evidence="1">Uncharacterized protein</fullName>
    </submittedName>
</protein>
<comment type="caution">
    <text evidence="1">The sequence shown here is derived from an EMBL/GenBank/DDBJ whole genome shotgun (WGS) entry which is preliminary data.</text>
</comment>
<gene>
    <name evidence="1" type="ORF">Y1Q_0018025</name>
</gene>
<evidence type="ECO:0000313" key="1">
    <source>
        <dbReference type="EMBL" id="KYO29405.1"/>
    </source>
</evidence>
<dbReference type="Proteomes" id="UP000050525">
    <property type="component" value="Unassembled WGS sequence"/>
</dbReference>
<dbReference type="EMBL" id="AKHW03004704">
    <property type="protein sequence ID" value="KYO29405.1"/>
    <property type="molecule type" value="Genomic_DNA"/>
</dbReference>
<proteinExistence type="predicted"/>
<accession>A0A151MY79</accession>
<organism evidence="1 2">
    <name type="scientific">Alligator mississippiensis</name>
    <name type="common">American alligator</name>
    <dbReference type="NCBI Taxonomy" id="8496"/>
    <lineage>
        <taxon>Eukaryota</taxon>
        <taxon>Metazoa</taxon>
        <taxon>Chordata</taxon>
        <taxon>Craniata</taxon>
        <taxon>Vertebrata</taxon>
        <taxon>Euteleostomi</taxon>
        <taxon>Archelosauria</taxon>
        <taxon>Archosauria</taxon>
        <taxon>Crocodylia</taxon>
        <taxon>Alligatoridae</taxon>
        <taxon>Alligatorinae</taxon>
        <taxon>Alligator</taxon>
    </lineage>
</organism>
<sequence length="70" mass="7613">MPVSWCSRWPKAGKAAFDLVSPFDCKYCLQHCTGQHSDLGHIGNLVTRSSQTETGSLGCDQMSAVVSDYC</sequence>
<dbReference type="AlphaFoldDB" id="A0A151MY79"/>
<name>A0A151MY79_ALLMI</name>
<evidence type="ECO:0000313" key="2">
    <source>
        <dbReference type="Proteomes" id="UP000050525"/>
    </source>
</evidence>
<keyword evidence="2" id="KW-1185">Reference proteome</keyword>